<keyword evidence="4" id="KW-1185">Reference proteome</keyword>
<dbReference type="RefSeq" id="XP_022405967.1">
    <property type="nucleotide sequence ID" value="XM_022545372.1"/>
</dbReference>
<protein>
    <submittedName>
        <fullName evidence="3">Uncharacterized protein</fullName>
    </submittedName>
</protein>
<keyword evidence="2" id="KW-0732">Signal</keyword>
<sequence length="56" mass="6437">MMVCCIFGSLFLASLIALGPPVVVEMYHEHKRGTKTARWLLLALLVNFLWAFWGRE</sequence>
<dbReference type="GeneID" id="34461633"/>
<name>A0A1L9VZG9_ASPGL</name>
<organism evidence="3 4">
    <name type="scientific">Aspergillus glaucus CBS 516.65</name>
    <dbReference type="NCBI Taxonomy" id="1160497"/>
    <lineage>
        <taxon>Eukaryota</taxon>
        <taxon>Fungi</taxon>
        <taxon>Dikarya</taxon>
        <taxon>Ascomycota</taxon>
        <taxon>Pezizomycotina</taxon>
        <taxon>Eurotiomycetes</taxon>
        <taxon>Eurotiomycetidae</taxon>
        <taxon>Eurotiales</taxon>
        <taxon>Aspergillaceae</taxon>
        <taxon>Aspergillus</taxon>
        <taxon>Aspergillus subgen. Aspergillus</taxon>
    </lineage>
</organism>
<keyword evidence="1" id="KW-0472">Membrane</keyword>
<evidence type="ECO:0000256" key="2">
    <source>
        <dbReference type="SAM" id="SignalP"/>
    </source>
</evidence>
<proteinExistence type="predicted"/>
<evidence type="ECO:0000313" key="3">
    <source>
        <dbReference type="EMBL" id="OJJ89305.1"/>
    </source>
</evidence>
<dbReference type="EMBL" id="KV878888">
    <property type="protein sequence ID" value="OJJ89305.1"/>
    <property type="molecule type" value="Genomic_DNA"/>
</dbReference>
<feature type="signal peptide" evidence="2">
    <location>
        <begin position="1"/>
        <end position="17"/>
    </location>
</feature>
<dbReference type="VEuPathDB" id="FungiDB:ASPGLDRAFT_41265"/>
<keyword evidence="1" id="KW-1133">Transmembrane helix</keyword>
<evidence type="ECO:0000313" key="4">
    <source>
        <dbReference type="Proteomes" id="UP000184300"/>
    </source>
</evidence>
<gene>
    <name evidence="3" type="ORF">ASPGLDRAFT_41265</name>
</gene>
<dbReference type="AlphaFoldDB" id="A0A1L9VZG9"/>
<feature type="transmembrane region" description="Helical" evidence="1">
    <location>
        <begin position="36"/>
        <end position="53"/>
    </location>
</feature>
<dbReference type="Proteomes" id="UP000184300">
    <property type="component" value="Unassembled WGS sequence"/>
</dbReference>
<keyword evidence="1" id="KW-0812">Transmembrane</keyword>
<evidence type="ECO:0000256" key="1">
    <source>
        <dbReference type="SAM" id="Phobius"/>
    </source>
</evidence>
<accession>A0A1L9VZG9</accession>
<feature type="chain" id="PRO_5009887900" evidence="2">
    <location>
        <begin position="18"/>
        <end position="56"/>
    </location>
</feature>
<reference evidence="4" key="1">
    <citation type="journal article" date="2017" name="Genome Biol.">
        <title>Comparative genomics reveals high biological diversity and specific adaptations in the industrially and medically important fungal genus Aspergillus.</title>
        <authorList>
            <person name="de Vries R.P."/>
            <person name="Riley R."/>
            <person name="Wiebenga A."/>
            <person name="Aguilar-Osorio G."/>
            <person name="Amillis S."/>
            <person name="Uchima C.A."/>
            <person name="Anderluh G."/>
            <person name="Asadollahi M."/>
            <person name="Askin M."/>
            <person name="Barry K."/>
            <person name="Battaglia E."/>
            <person name="Bayram O."/>
            <person name="Benocci T."/>
            <person name="Braus-Stromeyer S.A."/>
            <person name="Caldana C."/>
            <person name="Canovas D."/>
            <person name="Cerqueira G.C."/>
            <person name="Chen F."/>
            <person name="Chen W."/>
            <person name="Choi C."/>
            <person name="Clum A."/>
            <person name="Dos Santos R.A."/>
            <person name="Damasio A.R."/>
            <person name="Diallinas G."/>
            <person name="Emri T."/>
            <person name="Fekete E."/>
            <person name="Flipphi M."/>
            <person name="Freyberg S."/>
            <person name="Gallo A."/>
            <person name="Gournas C."/>
            <person name="Habgood R."/>
            <person name="Hainaut M."/>
            <person name="Harispe M.L."/>
            <person name="Henrissat B."/>
            <person name="Hilden K.S."/>
            <person name="Hope R."/>
            <person name="Hossain A."/>
            <person name="Karabika E."/>
            <person name="Karaffa L."/>
            <person name="Karanyi Z."/>
            <person name="Krasevec N."/>
            <person name="Kuo A."/>
            <person name="Kusch H."/>
            <person name="LaButti K."/>
            <person name="Lagendijk E.L."/>
            <person name="Lapidus A."/>
            <person name="Levasseur A."/>
            <person name="Lindquist E."/>
            <person name="Lipzen A."/>
            <person name="Logrieco A.F."/>
            <person name="MacCabe A."/>
            <person name="Maekelae M.R."/>
            <person name="Malavazi I."/>
            <person name="Melin P."/>
            <person name="Meyer V."/>
            <person name="Mielnichuk N."/>
            <person name="Miskei M."/>
            <person name="Molnar A.P."/>
            <person name="Mule G."/>
            <person name="Ngan C.Y."/>
            <person name="Orejas M."/>
            <person name="Orosz E."/>
            <person name="Ouedraogo J.P."/>
            <person name="Overkamp K.M."/>
            <person name="Park H.-S."/>
            <person name="Perrone G."/>
            <person name="Piumi F."/>
            <person name="Punt P.J."/>
            <person name="Ram A.F."/>
            <person name="Ramon A."/>
            <person name="Rauscher S."/>
            <person name="Record E."/>
            <person name="Riano-Pachon D.M."/>
            <person name="Robert V."/>
            <person name="Roehrig J."/>
            <person name="Ruller R."/>
            <person name="Salamov A."/>
            <person name="Salih N.S."/>
            <person name="Samson R.A."/>
            <person name="Sandor E."/>
            <person name="Sanguinetti M."/>
            <person name="Schuetze T."/>
            <person name="Sepcic K."/>
            <person name="Shelest E."/>
            <person name="Sherlock G."/>
            <person name="Sophianopoulou V."/>
            <person name="Squina F.M."/>
            <person name="Sun H."/>
            <person name="Susca A."/>
            <person name="Todd R.B."/>
            <person name="Tsang A."/>
            <person name="Unkles S.E."/>
            <person name="van de Wiele N."/>
            <person name="van Rossen-Uffink D."/>
            <person name="Oliveira J.V."/>
            <person name="Vesth T.C."/>
            <person name="Visser J."/>
            <person name="Yu J.-H."/>
            <person name="Zhou M."/>
            <person name="Andersen M.R."/>
            <person name="Archer D.B."/>
            <person name="Baker S.E."/>
            <person name="Benoit I."/>
            <person name="Brakhage A.A."/>
            <person name="Braus G.H."/>
            <person name="Fischer R."/>
            <person name="Frisvad J.C."/>
            <person name="Goldman G.H."/>
            <person name="Houbraken J."/>
            <person name="Oakley B."/>
            <person name="Pocsi I."/>
            <person name="Scazzocchio C."/>
            <person name="Seiboth B."/>
            <person name="vanKuyk P.A."/>
            <person name="Wortman J."/>
            <person name="Dyer P.S."/>
            <person name="Grigoriev I.V."/>
        </authorList>
    </citation>
    <scope>NUCLEOTIDE SEQUENCE [LARGE SCALE GENOMIC DNA]</scope>
    <source>
        <strain evidence="4">CBS 516.65</strain>
    </source>
</reference>